<dbReference type="Proteomes" id="UP000184513">
    <property type="component" value="Unassembled WGS sequence"/>
</dbReference>
<dbReference type="RefSeq" id="WP_073095526.1">
    <property type="nucleotide sequence ID" value="NZ_FRCY01000010.1"/>
</dbReference>
<sequence>MKQFYTVNSEKAQGSGGNFRLVKFKMRLFLLLLTLAFVVEGFPQTEAEAFTAKNAVYAELGGNAGRYAANYARIFHQKGKLKLSASAGFSM</sequence>
<dbReference type="EMBL" id="FRCY01000010">
    <property type="protein sequence ID" value="SHN19598.1"/>
    <property type="molecule type" value="Genomic_DNA"/>
</dbReference>
<protein>
    <submittedName>
        <fullName evidence="1">Uncharacterized protein</fullName>
    </submittedName>
</protein>
<accession>A0A1M7PQD0</accession>
<organism evidence="1 2">
    <name type="scientific">Cyclobacterium lianum</name>
    <dbReference type="NCBI Taxonomy" id="388280"/>
    <lineage>
        <taxon>Bacteria</taxon>
        <taxon>Pseudomonadati</taxon>
        <taxon>Bacteroidota</taxon>
        <taxon>Cytophagia</taxon>
        <taxon>Cytophagales</taxon>
        <taxon>Cyclobacteriaceae</taxon>
        <taxon>Cyclobacterium</taxon>
    </lineage>
</organism>
<keyword evidence="2" id="KW-1185">Reference proteome</keyword>
<reference evidence="1 2" key="1">
    <citation type="submission" date="2016-11" db="EMBL/GenBank/DDBJ databases">
        <authorList>
            <person name="Jaros S."/>
            <person name="Januszkiewicz K."/>
            <person name="Wedrychowicz H."/>
        </authorList>
    </citation>
    <scope>NUCLEOTIDE SEQUENCE [LARGE SCALE GENOMIC DNA]</scope>
    <source>
        <strain evidence="1 2">CGMCC 1.6102</strain>
    </source>
</reference>
<name>A0A1M7PQD0_9BACT</name>
<evidence type="ECO:0000313" key="1">
    <source>
        <dbReference type="EMBL" id="SHN19598.1"/>
    </source>
</evidence>
<gene>
    <name evidence="1" type="ORF">SAMN04488057_11023</name>
</gene>
<evidence type="ECO:0000313" key="2">
    <source>
        <dbReference type="Proteomes" id="UP000184513"/>
    </source>
</evidence>
<proteinExistence type="predicted"/>
<dbReference type="AlphaFoldDB" id="A0A1M7PQD0"/>